<evidence type="ECO:0000313" key="4">
    <source>
        <dbReference type="Proteomes" id="UP000309133"/>
    </source>
</evidence>
<feature type="transmembrane region" description="Helical" evidence="2">
    <location>
        <begin position="180"/>
        <end position="201"/>
    </location>
</feature>
<feature type="transmembrane region" description="Helical" evidence="2">
    <location>
        <begin position="139"/>
        <end position="159"/>
    </location>
</feature>
<accession>A0A4S4FT89</accession>
<dbReference type="EMBL" id="SSSM01000001">
    <property type="protein sequence ID" value="THG33541.1"/>
    <property type="molecule type" value="Genomic_DNA"/>
</dbReference>
<feature type="compositionally biased region" description="Polar residues" evidence="1">
    <location>
        <begin position="9"/>
        <end position="25"/>
    </location>
</feature>
<keyword evidence="2" id="KW-0472">Membrane</keyword>
<proteinExistence type="predicted"/>
<feature type="compositionally biased region" description="Polar residues" evidence="1">
    <location>
        <begin position="58"/>
        <end position="71"/>
    </location>
</feature>
<dbReference type="RefSeq" id="WP_136426323.1">
    <property type="nucleotide sequence ID" value="NZ_SSSM01000001.1"/>
</dbReference>
<reference evidence="3 4" key="1">
    <citation type="submission" date="2019-04" db="EMBL/GenBank/DDBJ databases">
        <authorList>
            <person name="Jiang L."/>
        </authorList>
    </citation>
    <scope>NUCLEOTIDE SEQUENCE [LARGE SCALE GENOMIC DNA]</scope>
    <source>
        <strain evidence="3 4">YIM 131853</strain>
    </source>
</reference>
<protein>
    <submittedName>
        <fullName evidence="3">Uncharacterized protein</fullName>
    </submittedName>
</protein>
<evidence type="ECO:0000256" key="1">
    <source>
        <dbReference type="SAM" id="MobiDB-lite"/>
    </source>
</evidence>
<keyword evidence="2" id="KW-0812">Transmembrane</keyword>
<dbReference type="OrthoDB" id="5123726at2"/>
<feature type="region of interest" description="Disordered" evidence="1">
    <location>
        <begin position="1"/>
        <end position="88"/>
    </location>
</feature>
<dbReference type="Proteomes" id="UP000309133">
    <property type="component" value="Unassembled WGS sequence"/>
</dbReference>
<dbReference type="AlphaFoldDB" id="A0A4S4FT89"/>
<feature type="compositionally biased region" description="Basic and acidic residues" evidence="1">
    <location>
        <begin position="31"/>
        <end position="42"/>
    </location>
</feature>
<keyword evidence="2" id="KW-1133">Transmembrane helix</keyword>
<comment type="caution">
    <text evidence="3">The sequence shown here is derived from an EMBL/GenBank/DDBJ whole genome shotgun (WGS) entry which is preliminary data.</text>
</comment>
<gene>
    <name evidence="3" type="ORF">E6C64_04180</name>
</gene>
<evidence type="ECO:0000256" key="2">
    <source>
        <dbReference type="SAM" id="Phobius"/>
    </source>
</evidence>
<evidence type="ECO:0000313" key="3">
    <source>
        <dbReference type="EMBL" id="THG33541.1"/>
    </source>
</evidence>
<organism evidence="3 4">
    <name type="scientific">Naasia lichenicola</name>
    <dbReference type="NCBI Taxonomy" id="2565933"/>
    <lineage>
        <taxon>Bacteria</taxon>
        <taxon>Bacillati</taxon>
        <taxon>Actinomycetota</taxon>
        <taxon>Actinomycetes</taxon>
        <taxon>Micrococcales</taxon>
        <taxon>Microbacteriaceae</taxon>
        <taxon>Naasia</taxon>
    </lineage>
</organism>
<name>A0A4S4FT89_9MICO</name>
<sequence>MSDLKTDQIADQITDSSANSGTGESKWTPRRRGESRVRDMRWHRTSSTDAFPAEPESFTVSELPSQSSSAPTARHAVASEESMRSGGVNELMAPQNNVQRIMSTGTAWFAVAVGSTALAIAPLVSSGWRPAGLPEPIQILWWVGALVVTLSIGLIGWSGCPILEVDVPTADRNKTRTMQVGTMLFILGGAASLLAVLLGPVQ</sequence>
<feature type="transmembrane region" description="Helical" evidence="2">
    <location>
        <begin position="107"/>
        <end position="127"/>
    </location>
</feature>
<keyword evidence="4" id="KW-1185">Reference proteome</keyword>